<evidence type="ECO:0000313" key="1">
    <source>
        <dbReference type="EMBL" id="CAH6723499.1"/>
    </source>
</evidence>
<dbReference type="Proteomes" id="UP001152531">
    <property type="component" value="Unassembled WGS sequence"/>
</dbReference>
<gene>
    <name evidence="1" type="ORF">CLIB1444_16S00166</name>
</gene>
<dbReference type="EMBL" id="CALSDN010000016">
    <property type="protein sequence ID" value="CAH6723499.1"/>
    <property type="molecule type" value="Genomic_DNA"/>
</dbReference>
<protein>
    <submittedName>
        <fullName evidence="1">Notoamide biosynthesis cluster protein O</fullName>
    </submittedName>
</protein>
<sequence>MMMKLHSFYRASYTQAIIIGILSFLTPGIFSAIQSLGAGGLKSPTTANAAYALNSGVLVLTAPLSAIAANRFGLKPTLIFGTLGYAIYSASLYENSRSGNQWFLLLGATCSGLSGGPFWTCEGAVAVSYPEEKSRGRFIATWQFLNKFGTIIAGAISLSLNINGSTGGSVSLNTYIVLFSLQCLSPFVCFLLSPPEKVIRSDGSKVETNITDQKTSERFKDLWRVFTIKQILFLSPGFLGAVWLGTWQGNYTASYFSVRARSLYSFVTAIICMITDFTMGWLLDLNHRRSKKVQISWFVIVAIMTGYYIFGFVMQSEFQRNDPGAMDWNDPGFLRAYVPFLFFRIGSEAIFNWVYYYMGSIPLSPSQVTIGVSIIRSCESLGQCLSYAVGAVDKNNLVNLGVSAAIFFSCVPSVTYATYLCNDEAPKVEDGRDGGECSIEIEKVDSKKSGVVYNINSVEKS</sequence>
<proteinExistence type="predicted"/>
<keyword evidence="2" id="KW-1185">Reference proteome</keyword>
<organism evidence="1 2">
    <name type="scientific">[Candida] jaroonii</name>
    <dbReference type="NCBI Taxonomy" id="467808"/>
    <lineage>
        <taxon>Eukaryota</taxon>
        <taxon>Fungi</taxon>
        <taxon>Dikarya</taxon>
        <taxon>Ascomycota</taxon>
        <taxon>Saccharomycotina</taxon>
        <taxon>Pichiomycetes</taxon>
        <taxon>Debaryomycetaceae</taxon>
        <taxon>Yamadazyma</taxon>
    </lineage>
</organism>
<evidence type="ECO:0000313" key="2">
    <source>
        <dbReference type="Proteomes" id="UP001152531"/>
    </source>
</evidence>
<comment type="caution">
    <text evidence="1">The sequence shown here is derived from an EMBL/GenBank/DDBJ whole genome shotgun (WGS) entry which is preliminary data.</text>
</comment>
<reference evidence="1" key="1">
    <citation type="submission" date="2022-06" db="EMBL/GenBank/DDBJ databases">
        <authorList>
            <person name="Legras J.-L."/>
            <person name="Devillers H."/>
            <person name="Grondin C."/>
        </authorList>
    </citation>
    <scope>NUCLEOTIDE SEQUENCE</scope>
    <source>
        <strain evidence="1">CLIB 1444</strain>
    </source>
</reference>
<name>A0ACA9YG61_9ASCO</name>
<accession>A0ACA9YG61</accession>